<protein>
    <submittedName>
        <fullName evidence="2">Uncharacterized protein</fullName>
    </submittedName>
</protein>
<sequence length="728" mass="80024">MYAGAGPPQPPQPYPNGYGHPPYGQPLPQHPYPPPASQPPYPHPYPSQPYGQPGYPPPPHGGPPSHQGPPPPGPPSHRRLSKKGKGGPVVTRYAPPPGYQPPQQPPQGGYYPQQGYPPHGQPPPPSYYPPQSGYPYPQGYQQGPHTQAQGYPPAPAYQHGPGYAPQPPYPPPQGHPPQHPDYHHSHGYPPNSYPPQGPPPPAPYPQGPPAPPHAQPERFGQYPPPHGPPAHSSRPYPEPALREPSPVPSVVKSEPGDAKGRKSVASSQNASDAMDLERSEEKPPADEEDGGWEPTRKPIVTPDPAGLAEHDWDLDFDGPLWPKADEPVDQTFSLGQIIWHPSERTRRCMPADFFEAEELATKDLPPVPPDAPPTMSRYFERLEDRRGIFHCSVHETEEWEYLKNDPVFRTFERPWRMISIYDVLASRNRPDEPEEMEDSQQSIDRSWVPPRPVDFRPDGASDGTKIYGPNSNEAHGDTRMDICGEITPPPSAAPETTRHNSKEREDILAKLGVTGSPKPVYPTPSPAFLPPSMSTSGEHRPKARPEPPLERRSFTSSSPTNIRDRPRPPLGGSSRSGSFGNHRSPPQPPPPPPPEHRHSYDDPWSAHSGYQSRQRSPSVHSNGSAHTMAGSDFGGEGPVAVPPLPSAKDAAPATKAEWSGSRNGSTSTGTSSARPSISRKESFAGRKRSLNDANAEDEDDEIERRQHEEKQRAKRRQSRVAEAYSRRW</sequence>
<organism evidence="2 3">
    <name type="scientific">Lineolata rhizophorae</name>
    <dbReference type="NCBI Taxonomy" id="578093"/>
    <lineage>
        <taxon>Eukaryota</taxon>
        <taxon>Fungi</taxon>
        <taxon>Dikarya</taxon>
        <taxon>Ascomycota</taxon>
        <taxon>Pezizomycotina</taxon>
        <taxon>Dothideomycetes</taxon>
        <taxon>Dothideomycetes incertae sedis</taxon>
        <taxon>Lineolatales</taxon>
        <taxon>Lineolataceae</taxon>
        <taxon>Lineolata</taxon>
    </lineage>
</organism>
<feature type="compositionally biased region" description="Pro residues" evidence="1">
    <location>
        <begin position="191"/>
        <end position="214"/>
    </location>
</feature>
<dbReference type="Proteomes" id="UP000799766">
    <property type="component" value="Unassembled WGS sequence"/>
</dbReference>
<feature type="compositionally biased region" description="Basic residues" evidence="1">
    <location>
        <begin position="76"/>
        <end position="85"/>
    </location>
</feature>
<feature type="compositionally biased region" description="Basic and acidic residues" evidence="1">
    <location>
        <begin position="275"/>
        <end position="285"/>
    </location>
</feature>
<feature type="compositionally biased region" description="Pro residues" evidence="1">
    <location>
        <begin position="23"/>
        <end position="47"/>
    </location>
</feature>
<evidence type="ECO:0000313" key="2">
    <source>
        <dbReference type="EMBL" id="KAF2459042.1"/>
    </source>
</evidence>
<feature type="compositionally biased region" description="Basic and acidic residues" evidence="1">
    <location>
        <begin position="702"/>
        <end position="711"/>
    </location>
</feature>
<feature type="compositionally biased region" description="Basic and acidic residues" evidence="1">
    <location>
        <begin position="537"/>
        <end position="553"/>
    </location>
</feature>
<dbReference type="OrthoDB" id="5431222at2759"/>
<evidence type="ECO:0000313" key="3">
    <source>
        <dbReference type="Proteomes" id="UP000799766"/>
    </source>
</evidence>
<dbReference type="PANTHER" id="PTHR45691:SF6">
    <property type="entry name" value="PROTEIN DIAPHANOUS"/>
    <property type="match status" value="1"/>
</dbReference>
<keyword evidence="3" id="KW-1185">Reference proteome</keyword>
<feature type="compositionally biased region" description="Pro residues" evidence="1">
    <location>
        <begin position="164"/>
        <end position="177"/>
    </location>
</feature>
<dbReference type="AlphaFoldDB" id="A0A6A6P5L9"/>
<gene>
    <name evidence="2" type="ORF">BDY21DRAFT_199717</name>
</gene>
<feature type="compositionally biased region" description="Low complexity" evidence="1">
    <location>
        <begin position="106"/>
        <end position="118"/>
    </location>
</feature>
<accession>A0A6A6P5L9</accession>
<feature type="compositionally biased region" description="Pro residues" evidence="1">
    <location>
        <begin position="54"/>
        <end position="75"/>
    </location>
</feature>
<feature type="compositionally biased region" description="Low complexity" evidence="1">
    <location>
        <begin position="659"/>
        <end position="672"/>
    </location>
</feature>
<name>A0A6A6P5L9_9PEZI</name>
<dbReference type="InterPro" id="IPR051412">
    <property type="entry name" value="Formin_Homology_Diaphanous_sf"/>
</dbReference>
<dbReference type="GO" id="GO:0005884">
    <property type="term" value="C:actin filament"/>
    <property type="evidence" value="ECO:0007669"/>
    <property type="project" value="TreeGrafter"/>
</dbReference>
<feature type="compositionally biased region" description="Pro residues" evidence="1">
    <location>
        <begin position="519"/>
        <end position="529"/>
    </location>
</feature>
<dbReference type="GO" id="GO:0030041">
    <property type="term" value="P:actin filament polymerization"/>
    <property type="evidence" value="ECO:0007669"/>
    <property type="project" value="TreeGrafter"/>
</dbReference>
<feature type="compositionally biased region" description="Pro residues" evidence="1">
    <location>
        <begin position="94"/>
        <end position="105"/>
    </location>
</feature>
<feature type="compositionally biased region" description="Pro residues" evidence="1">
    <location>
        <begin position="119"/>
        <end position="128"/>
    </location>
</feature>
<dbReference type="PANTHER" id="PTHR45691">
    <property type="entry name" value="PROTEIN DIAPHANOUS"/>
    <property type="match status" value="1"/>
</dbReference>
<feature type="region of interest" description="Disordered" evidence="1">
    <location>
        <begin position="1"/>
        <end position="309"/>
    </location>
</feature>
<reference evidence="2" key="1">
    <citation type="journal article" date="2020" name="Stud. Mycol.">
        <title>101 Dothideomycetes genomes: a test case for predicting lifestyles and emergence of pathogens.</title>
        <authorList>
            <person name="Haridas S."/>
            <person name="Albert R."/>
            <person name="Binder M."/>
            <person name="Bloem J."/>
            <person name="Labutti K."/>
            <person name="Salamov A."/>
            <person name="Andreopoulos B."/>
            <person name="Baker S."/>
            <person name="Barry K."/>
            <person name="Bills G."/>
            <person name="Bluhm B."/>
            <person name="Cannon C."/>
            <person name="Castanera R."/>
            <person name="Culley D."/>
            <person name="Daum C."/>
            <person name="Ezra D."/>
            <person name="Gonzalez J."/>
            <person name="Henrissat B."/>
            <person name="Kuo A."/>
            <person name="Liang C."/>
            <person name="Lipzen A."/>
            <person name="Lutzoni F."/>
            <person name="Magnuson J."/>
            <person name="Mondo S."/>
            <person name="Nolan M."/>
            <person name="Ohm R."/>
            <person name="Pangilinan J."/>
            <person name="Park H.-J."/>
            <person name="Ramirez L."/>
            <person name="Alfaro M."/>
            <person name="Sun H."/>
            <person name="Tritt A."/>
            <person name="Yoshinaga Y."/>
            <person name="Zwiers L.-H."/>
            <person name="Turgeon B."/>
            <person name="Goodwin S."/>
            <person name="Spatafora J."/>
            <person name="Crous P."/>
            <person name="Grigoriev I."/>
        </authorList>
    </citation>
    <scope>NUCLEOTIDE SEQUENCE</scope>
    <source>
        <strain evidence="2">ATCC 16933</strain>
    </source>
</reference>
<dbReference type="EMBL" id="MU001676">
    <property type="protein sequence ID" value="KAF2459042.1"/>
    <property type="molecule type" value="Genomic_DNA"/>
</dbReference>
<feature type="compositionally biased region" description="Basic and acidic residues" evidence="1">
    <location>
        <begin position="496"/>
        <end position="508"/>
    </location>
</feature>
<feature type="compositionally biased region" description="Low complexity" evidence="1">
    <location>
        <begin position="129"/>
        <end position="145"/>
    </location>
</feature>
<evidence type="ECO:0000256" key="1">
    <source>
        <dbReference type="SAM" id="MobiDB-lite"/>
    </source>
</evidence>
<proteinExistence type="predicted"/>
<feature type="compositionally biased region" description="Polar residues" evidence="1">
    <location>
        <begin position="608"/>
        <end position="625"/>
    </location>
</feature>
<feature type="region of interest" description="Disordered" evidence="1">
    <location>
        <begin position="429"/>
        <end position="728"/>
    </location>
</feature>